<accession>A0ABY7G5D5</accession>
<reference evidence="3" key="1">
    <citation type="submission" date="2022-11" db="EMBL/GenBank/DDBJ databases">
        <title>Centuries of genome instability and evolution in soft-shell clam transmissible cancer (bioRxiv).</title>
        <authorList>
            <person name="Hart S.F.M."/>
            <person name="Yonemitsu M.A."/>
            <person name="Giersch R.M."/>
            <person name="Beal B.F."/>
            <person name="Arriagada G."/>
            <person name="Davis B.W."/>
            <person name="Ostrander E.A."/>
            <person name="Goff S.P."/>
            <person name="Metzger M.J."/>
        </authorList>
    </citation>
    <scope>NUCLEOTIDE SEQUENCE</scope>
    <source>
        <strain evidence="3">MELC-2E11</strain>
        <tissue evidence="3">Siphon/mantle</tissue>
    </source>
</reference>
<name>A0ABY7G5D5_MYAAR</name>
<sequence length="834" mass="93447">MGVAIQQWRAQIGCFYKILVDTVFQMVIASIAENNVRKNKHKFVSIVPEQTLPSSQTSTSIPLHASPIVADCFPPSHPAVCAPITLIDLPFLVPVNQPVVNSKKRKKSSNDRTKPGCAQTKKQKTSLSDSVEVHYAHDGAILKKRSRERVLYTVGYNIDSDRENHFRELIMLYLPWRNESKLIDGYVSFEEKYNIFAAIIDKNKQSYHRMSSSDLANLNSDLLHFTPDNDIIVAQSQQQNDLDELEGSTESQLYKCFDPGRPDNTYDLALDLGIGRNQKCPDGKKTIVSAIDSISGDIPSHLKTKLLSKIPEDSNKTKGLSKYLHIAEECPAELCANIDVSDGLANGTPCLIKKLEFRVPVSDRCSIIWVHFDEQNVGKTYRNQYKHLFTVDIPSHYTPIIEINRQDFNFLASSFIVFSETKLNVQPSVQYELPGFNLYRNDGYIGIVYCSPKNASFDSFKKVFQVFNTEFNFNKPLVIMATMTSLLDIMKKTGPLPQPLRVLVAAVAEPYTYAPEKQLLKLTLCDATAMCKAVVFDAKKFPKFKENSGVVLHNAVLNKDREVVVTTQTRVFVSVAPEVPADLLLSAIEVIRPTPPDIVPIDRAKRSPAKQRTSIQGQIVNDSVATTVMVNDKEVNVRTITVEDRTGKVKVSLWRNIAAEPVVLGDVVAITNIVVNSKRYNNEESLSSTQFTKIEDYLEADLEAVLLGDSGYPLRRYLITPILHPSNENEESSDHVLTLIHRLKARSHRKNFAGAFLERSWPPLRQRRIRSATAYGPSYRSESFELHKILRAVRSGQFSAPAKFTTAPTTPSQSLAPLDASSWTLGSARPTQKS</sequence>
<proteinExistence type="predicted"/>
<evidence type="ECO:0000313" key="3">
    <source>
        <dbReference type="EMBL" id="WAR29643.1"/>
    </source>
</evidence>
<feature type="compositionally biased region" description="Polar residues" evidence="1">
    <location>
        <begin position="821"/>
        <end position="834"/>
    </location>
</feature>
<organism evidence="3 4">
    <name type="scientific">Mya arenaria</name>
    <name type="common">Soft-shell clam</name>
    <dbReference type="NCBI Taxonomy" id="6604"/>
    <lineage>
        <taxon>Eukaryota</taxon>
        <taxon>Metazoa</taxon>
        <taxon>Spiralia</taxon>
        <taxon>Lophotrochozoa</taxon>
        <taxon>Mollusca</taxon>
        <taxon>Bivalvia</taxon>
        <taxon>Autobranchia</taxon>
        <taxon>Heteroconchia</taxon>
        <taxon>Euheterodonta</taxon>
        <taxon>Imparidentia</taxon>
        <taxon>Neoheterodontei</taxon>
        <taxon>Myida</taxon>
        <taxon>Myoidea</taxon>
        <taxon>Myidae</taxon>
        <taxon>Mya</taxon>
    </lineage>
</organism>
<dbReference type="CDD" id="cd04491">
    <property type="entry name" value="SoSSB_OBF"/>
    <property type="match status" value="1"/>
</dbReference>
<dbReference type="Pfam" id="PF21669">
    <property type="entry name" value="SHLD2_OB1"/>
    <property type="match status" value="1"/>
</dbReference>
<dbReference type="Gene3D" id="2.40.50.140">
    <property type="entry name" value="Nucleic acid-binding proteins"/>
    <property type="match status" value="1"/>
</dbReference>
<evidence type="ECO:0000313" key="4">
    <source>
        <dbReference type="Proteomes" id="UP001164746"/>
    </source>
</evidence>
<feature type="region of interest" description="Disordered" evidence="1">
    <location>
        <begin position="102"/>
        <end position="123"/>
    </location>
</feature>
<dbReference type="EMBL" id="CP111027">
    <property type="protein sequence ID" value="WAR29643.1"/>
    <property type="molecule type" value="Genomic_DNA"/>
</dbReference>
<gene>
    <name evidence="3" type="ORF">MAR_003211</name>
</gene>
<feature type="region of interest" description="Disordered" evidence="1">
    <location>
        <begin position="802"/>
        <end position="834"/>
    </location>
</feature>
<protein>
    <recommendedName>
        <fullName evidence="2">Shieldin complex subunit 2 first OB fold domain-containing protein</fullName>
    </recommendedName>
</protein>
<evidence type="ECO:0000259" key="2">
    <source>
        <dbReference type="Pfam" id="PF21669"/>
    </source>
</evidence>
<evidence type="ECO:0000256" key="1">
    <source>
        <dbReference type="SAM" id="MobiDB-lite"/>
    </source>
</evidence>
<dbReference type="Proteomes" id="UP001164746">
    <property type="component" value="Chromosome 16"/>
</dbReference>
<dbReference type="InterPro" id="IPR012340">
    <property type="entry name" value="NA-bd_OB-fold"/>
</dbReference>
<feature type="domain" description="Shieldin complex subunit 2 first OB fold" evidence="2">
    <location>
        <begin position="632"/>
        <end position="693"/>
    </location>
</feature>
<feature type="compositionally biased region" description="Low complexity" evidence="1">
    <location>
        <begin position="802"/>
        <end position="811"/>
    </location>
</feature>
<keyword evidence="4" id="KW-1185">Reference proteome</keyword>
<dbReference type="InterPro" id="IPR049507">
    <property type="entry name" value="SHLD2_OB1"/>
</dbReference>
<dbReference type="SUPFAM" id="SSF50249">
    <property type="entry name" value="Nucleic acid-binding proteins"/>
    <property type="match status" value="1"/>
</dbReference>